<protein>
    <submittedName>
        <fullName evidence="1">Uncharacterized protein</fullName>
    </submittedName>
</protein>
<name>A0AA38LY69_9TREE</name>
<comment type="caution">
    <text evidence="1">The sequence shown here is derived from an EMBL/GenBank/DDBJ whole genome shotgun (WGS) entry which is preliminary data.</text>
</comment>
<dbReference type="RefSeq" id="XP_052948356.1">
    <property type="nucleotide sequence ID" value="XM_053088421.1"/>
</dbReference>
<sequence length="734" mass="78769">MSVPHDLSSMDVEALGHIVGTVQANGTTVYNGISKQDHPQFFRVSMFPPDERGTIVAPVEMKSSTFQLRSIDPSQQVYSSLADDDDNDGTSARGVIVRVQPSIFVNAVTYQVAADYLSSRSPIIIRSVNRVMPSGVASIIDTQDNVNYSQVPLLPAFTCVLTHGEKSQVQADVDGRTVPGYQHALDILAPKIGLVEPRSDKTGSTRRWVQRPCPPEAQTTYRVVDAGPGYSVYETTWGAEGASMGITGRGQFARFELNASAREETGIEWLAIVSMLTTTRESLGHQIGAMILVRKDTSGGHQERDDACGGGGGSGERFGVDSCGGGGGGCHLIEEGSFIVLHGFARAAALEAVQTVLYALRTEPALPEDVVDYSYGDGTYKHAISSSMPFPDSVILRGSSFNTADSTGVISRVVPVRELHSAVKIRSFDPAHEIRFYHPETGQYATANPVIVLDDLAYAIPSRYTPDGQTATLCYSPLIVPQTVYTFSSVPDSDTIGAALDSMPPPLSKTATDLQYMKTIQQGGTVKDVRAALTNEASRIKGTELGDSGWTLVQNNESSGDTLPDANIIDTSHLDNVPTGCIYEIPLGMGFSSLGLQGQGQFTRYEVPAEVTETTGIEWVAVAPLLADLSNSDGGTKHVPRATVFVRKDAPTGYEKSDEPVMRAIETVAREWRSSDAAESIVRTFDEPEDLATRASMRKSTLMALNDTLASAIMTQLPGLTEIGPNAREESILG</sequence>
<dbReference type="EMBL" id="JAKWFO010000003">
    <property type="protein sequence ID" value="KAI9638579.1"/>
    <property type="molecule type" value="Genomic_DNA"/>
</dbReference>
<dbReference type="Proteomes" id="UP001164286">
    <property type="component" value="Unassembled WGS sequence"/>
</dbReference>
<keyword evidence="2" id="KW-1185">Reference proteome</keyword>
<evidence type="ECO:0000313" key="1">
    <source>
        <dbReference type="EMBL" id="KAI9638579.1"/>
    </source>
</evidence>
<gene>
    <name evidence="1" type="ORF">MKK02DRAFT_31993</name>
</gene>
<proteinExistence type="predicted"/>
<organism evidence="1 2">
    <name type="scientific">Dioszegia hungarica</name>
    <dbReference type="NCBI Taxonomy" id="4972"/>
    <lineage>
        <taxon>Eukaryota</taxon>
        <taxon>Fungi</taxon>
        <taxon>Dikarya</taxon>
        <taxon>Basidiomycota</taxon>
        <taxon>Agaricomycotina</taxon>
        <taxon>Tremellomycetes</taxon>
        <taxon>Tremellales</taxon>
        <taxon>Bulleribasidiaceae</taxon>
        <taxon>Dioszegia</taxon>
    </lineage>
</organism>
<accession>A0AA38LY69</accession>
<dbReference type="GeneID" id="77727626"/>
<reference evidence="1" key="1">
    <citation type="journal article" date="2022" name="G3 (Bethesda)">
        <title>High quality genome of the basidiomycete yeast Dioszegia hungarica PDD-24b-2 isolated from cloud water.</title>
        <authorList>
            <person name="Jarrige D."/>
            <person name="Haridas S."/>
            <person name="Bleykasten-Grosshans C."/>
            <person name="Joly M."/>
            <person name="Nadalig T."/>
            <person name="Sancelme M."/>
            <person name="Vuilleumier S."/>
            <person name="Grigoriev I.V."/>
            <person name="Amato P."/>
            <person name="Bringel F."/>
        </authorList>
    </citation>
    <scope>NUCLEOTIDE SEQUENCE</scope>
    <source>
        <strain evidence="1">PDD-24b-2</strain>
    </source>
</reference>
<evidence type="ECO:0000313" key="2">
    <source>
        <dbReference type="Proteomes" id="UP001164286"/>
    </source>
</evidence>
<dbReference type="AlphaFoldDB" id="A0AA38LY69"/>